<evidence type="ECO:0000256" key="15">
    <source>
        <dbReference type="SAM" id="Phobius"/>
    </source>
</evidence>
<keyword evidence="12 15" id="KW-1133">Transmembrane helix</keyword>
<dbReference type="Gene3D" id="3.30.565.10">
    <property type="entry name" value="Histidine kinase-like ATPase, C-terminal domain"/>
    <property type="match status" value="1"/>
</dbReference>
<dbReference type="InterPro" id="IPR005467">
    <property type="entry name" value="His_kinase_dom"/>
</dbReference>
<dbReference type="PRINTS" id="PR00344">
    <property type="entry name" value="BCTRLSENSOR"/>
</dbReference>
<evidence type="ECO:0000256" key="9">
    <source>
        <dbReference type="ARBA" id="ARBA00022741"/>
    </source>
</evidence>
<evidence type="ECO:0000256" key="2">
    <source>
        <dbReference type="ARBA" id="ARBA00004429"/>
    </source>
</evidence>
<keyword evidence="10 18" id="KW-0418">Kinase</keyword>
<dbReference type="EC" id="2.7.13.3" evidence="3"/>
<keyword evidence="11" id="KW-0067">ATP-binding</keyword>
<keyword evidence="4" id="KW-1003">Cell membrane</keyword>
<accession>A0ABU1Z9U9</accession>
<keyword evidence="5" id="KW-0997">Cell inner membrane</keyword>
<evidence type="ECO:0000256" key="7">
    <source>
        <dbReference type="ARBA" id="ARBA00022679"/>
    </source>
</evidence>
<keyword evidence="9" id="KW-0547">Nucleotide-binding</keyword>
<dbReference type="SMART" id="SM00304">
    <property type="entry name" value="HAMP"/>
    <property type="match status" value="1"/>
</dbReference>
<dbReference type="InterPro" id="IPR003594">
    <property type="entry name" value="HATPase_dom"/>
</dbReference>
<feature type="domain" description="HAMP" evidence="17">
    <location>
        <begin position="164"/>
        <end position="216"/>
    </location>
</feature>
<dbReference type="PROSITE" id="PS50885">
    <property type="entry name" value="HAMP"/>
    <property type="match status" value="1"/>
</dbReference>
<reference evidence="18 19" key="1">
    <citation type="submission" date="2023-07" db="EMBL/GenBank/DDBJ databases">
        <title>Sorghum-associated microbial communities from plants grown in Nebraska, USA.</title>
        <authorList>
            <person name="Schachtman D."/>
        </authorList>
    </citation>
    <scope>NUCLEOTIDE SEQUENCE [LARGE SCALE GENOMIC DNA]</scope>
    <source>
        <strain evidence="18 19">BE310</strain>
    </source>
</reference>
<evidence type="ECO:0000259" key="16">
    <source>
        <dbReference type="PROSITE" id="PS50109"/>
    </source>
</evidence>
<dbReference type="Gene3D" id="1.10.287.130">
    <property type="match status" value="1"/>
</dbReference>
<keyword evidence="8 15" id="KW-0812">Transmembrane</keyword>
<feature type="domain" description="Histidine kinase" evidence="16">
    <location>
        <begin position="224"/>
        <end position="423"/>
    </location>
</feature>
<dbReference type="InterPro" id="IPR003660">
    <property type="entry name" value="HAMP_dom"/>
</dbReference>
<evidence type="ECO:0000256" key="12">
    <source>
        <dbReference type="ARBA" id="ARBA00022989"/>
    </source>
</evidence>
<evidence type="ECO:0000256" key="4">
    <source>
        <dbReference type="ARBA" id="ARBA00022475"/>
    </source>
</evidence>
<dbReference type="PANTHER" id="PTHR44936:SF5">
    <property type="entry name" value="SENSOR HISTIDINE KINASE ENVZ"/>
    <property type="match status" value="1"/>
</dbReference>
<evidence type="ECO:0000259" key="17">
    <source>
        <dbReference type="PROSITE" id="PS50885"/>
    </source>
</evidence>
<dbReference type="SUPFAM" id="SSF158472">
    <property type="entry name" value="HAMP domain-like"/>
    <property type="match status" value="1"/>
</dbReference>
<feature type="transmembrane region" description="Helical" evidence="15">
    <location>
        <begin position="7"/>
        <end position="28"/>
    </location>
</feature>
<organism evidence="18 19">
    <name type="scientific">Pelomonas aquatica</name>
    <dbReference type="NCBI Taxonomy" id="431058"/>
    <lineage>
        <taxon>Bacteria</taxon>
        <taxon>Pseudomonadati</taxon>
        <taxon>Pseudomonadota</taxon>
        <taxon>Betaproteobacteria</taxon>
        <taxon>Burkholderiales</taxon>
        <taxon>Sphaerotilaceae</taxon>
        <taxon>Roseateles</taxon>
    </lineage>
</organism>
<comment type="catalytic activity">
    <reaction evidence="1">
        <text>ATP + protein L-histidine = ADP + protein N-phospho-L-histidine.</text>
        <dbReference type="EC" id="2.7.13.3"/>
    </reaction>
</comment>
<evidence type="ECO:0000256" key="1">
    <source>
        <dbReference type="ARBA" id="ARBA00000085"/>
    </source>
</evidence>
<dbReference type="RefSeq" id="WP_310344376.1">
    <property type="nucleotide sequence ID" value="NZ_JAVDXQ010000003.1"/>
</dbReference>
<dbReference type="Pfam" id="PF00672">
    <property type="entry name" value="HAMP"/>
    <property type="match status" value="1"/>
</dbReference>
<keyword evidence="13" id="KW-0902">Two-component regulatory system</keyword>
<dbReference type="Proteomes" id="UP001180536">
    <property type="component" value="Unassembled WGS sequence"/>
</dbReference>
<evidence type="ECO:0000313" key="19">
    <source>
        <dbReference type="Proteomes" id="UP001180536"/>
    </source>
</evidence>
<dbReference type="GO" id="GO:0016301">
    <property type="term" value="F:kinase activity"/>
    <property type="evidence" value="ECO:0007669"/>
    <property type="project" value="UniProtKB-KW"/>
</dbReference>
<dbReference type="EMBL" id="JAVDXQ010000003">
    <property type="protein sequence ID" value="MDR7296821.1"/>
    <property type="molecule type" value="Genomic_DNA"/>
</dbReference>
<dbReference type="PANTHER" id="PTHR44936">
    <property type="entry name" value="SENSOR PROTEIN CREC"/>
    <property type="match status" value="1"/>
</dbReference>
<evidence type="ECO:0000256" key="11">
    <source>
        <dbReference type="ARBA" id="ARBA00022840"/>
    </source>
</evidence>
<keyword evidence="19" id="KW-1185">Reference proteome</keyword>
<dbReference type="SUPFAM" id="SSF55874">
    <property type="entry name" value="ATPase domain of HSP90 chaperone/DNA topoisomerase II/histidine kinase"/>
    <property type="match status" value="1"/>
</dbReference>
<feature type="transmembrane region" description="Helical" evidence="15">
    <location>
        <begin position="138"/>
        <end position="163"/>
    </location>
</feature>
<dbReference type="InterPro" id="IPR036097">
    <property type="entry name" value="HisK_dim/P_sf"/>
</dbReference>
<evidence type="ECO:0000256" key="14">
    <source>
        <dbReference type="ARBA" id="ARBA00023136"/>
    </source>
</evidence>
<gene>
    <name evidence="18" type="ORF">J2X16_002168</name>
</gene>
<dbReference type="SMART" id="SM00387">
    <property type="entry name" value="HATPase_c"/>
    <property type="match status" value="1"/>
</dbReference>
<keyword evidence="7" id="KW-0808">Transferase</keyword>
<evidence type="ECO:0000256" key="10">
    <source>
        <dbReference type="ARBA" id="ARBA00022777"/>
    </source>
</evidence>
<dbReference type="Pfam" id="PF02518">
    <property type="entry name" value="HATPase_c"/>
    <property type="match status" value="1"/>
</dbReference>
<dbReference type="SMART" id="SM00388">
    <property type="entry name" value="HisKA"/>
    <property type="match status" value="1"/>
</dbReference>
<dbReference type="InterPro" id="IPR004358">
    <property type="entry name" value="Sig_transdc_His_kin-like_C"/>
</dbReference>
<dbReference type="SUPFAM" id="SSF47384">
    <property type="entry name" value="Homodimeric domain of signal transducing histidine kinase"/>
    <property type="match status" value="1"/>
</dbReference>
<evidence type="ECO:0000256" key="8">
    <source>
        <dbReference type="ARBA" id="ARBA00022692"/>
    </source>
</evidence>
<dbReference type="PROSITE" id="PS50109">
    <property type="entry name" value="HIS_KIN"/>
    <property type="match status" value="1"/>
</dbReference>
<dbReference type="InterPro" id="IPR036890">
    <property type="entry name" value="HATPase_C_sf"/>
</dbReference>
<evidence type="ECO:0000256" key="5">
    <source>
        <dbReference type="ARBA" id="ARBA00022519"/>
    </source>
</evidence>
<dbReference type="Pfam" id="PF00512">
    <property type="entry name" value="HisKA"/>
    <property type="match status" value="1"/>
</dbReference>
<proteinExistence type="predicted"/>
<evidence type="ECO:0000313" key="18">
    <source>
        <dbReference type="EMBL" id="MDR7296821.1"/>
    </source>
</evidence>
<name>A0ABU1Z9U9_9BURK</name>
<evidence type="ECO:0000256" key="3">
    <source>
        <dbReference type="ARBA" id="ARBA00012438"/>
    </source>
</evidence>
<dbReference type="InterPro" id="IPR050980">
    <property type="entry name" value="2C_sensor_his_kinase"/>
</dbReference>
<protein>
    <recommendedName>
        <fullName evidence="3">histidine kinase</fullName>
        <ecNumber evidence="3">2.7.13.3</ecNumber>
    </recommendedName>
</protein>
<sequence length="423" mass="44420">MSLAARIVGLFVAGLLLAYGLASLAWLHERREAMGRMMTTYLGRDVATAVAVLERLPEAERAGWLPKLARANYRYELGAAPADFAPSETASALAQAIDQELGAARVRAYGARPDGELVFALKLADGAPLTLRAPPPRLMLSGATLALLAIQIVVLALCGAAAVRLATRPLRRLADAAGRLGDNPATAPLDEAGPREVAAAARAFNAMQARIAGHLRERAQILAAITHDLQTPLTRMRLRSELLADDEARDKLMADIDEMRGLVAEGLHYAASAHAAEEAPQAVDLIALLDGLACDAQDAGQAVSFEAPASLPPVMTRPRALRRIVGNLLDNAVKFAGAAELVVTPGDAVLRIAVLDRGPGIPTAQLQAALQPFVRLEASRNRDSGGTGLGLAIAQRLAQALGATLELLPREGGGLEARLSLAR</sequence>
<dbReference type="CDD" id="cd00082">
    <property type="entry name" value="HisKA"/>
    <property type="match status" value="1"/>
</dbReference>
<keyword evidence="14 15" id="KW-0472">Membrane</keyword>
<evidence type="ECO:0000256" key="13">
    <source>
        <dbReference type="ARBA" id="ARBA00023012"/>
    </source>
</evidence>
<evidence type="ECO:0000256" key="6">
    <source>
        <dbReference type="ARBA" id="ARBA00022553"/>
    </source>
</evidence>
<keyword evidence="6" id="KW-0597">Phosphoprotein</keyword>
<dbReference type="InterPro" id="IPR003661">
    <property type="entry name" value="HisK_dim/P_dom"/>
</dbReference>
<comment type="caution">
    <text evidence="18">The sequence shown here is derived from an EMBL/GenBank/DDBJ whole genome shotgun (WGS) entry which is preliminary data.</text>
</comment>
<comment type="subcellular location">
    <subcellularLocation>
        <location evidence="2">Cell inner membrane</location>
        <topology evidence="2">Multi-pass membrane protein</topology>
    </subcellularLocation>
</comment>